<proteinExistence type="predicted"/>
<name>A0A645I304_9ZZZZ</name>
<accession>A0A645I304</accession>
<evidence type="ECO:0000313" key="1">
    <source>
        <dbReference type="EMBL" id="MPN44809.1"/>
    </source>
</evidence>
<protein>
    <submittedName>
        <fullName evidence="1">Uncharacterized protein</fullName>
    </submittedName>
</protein>
<dbReference type="EMBL" id="VSSQ01104223">
    <property type="protein sequence ID" value="MPN44809.1"/>
    <property type="molecule type" value="Genomic_DNA"/>
</dbReference>
<comment type="caution">
    <text evidence="1">The sequence shown here is derived from an EMBL/GenBank/DDBJ whole genome shotgun (WGS) entry which is preliminary data.</text>
</comment>
<reference evidence="1" key="1">
    <citation type="submission" date="2019-08" db="EMBL/GenBank/DDBJ databases">
        <authorList>
            <person name="Kucharzyk K."/>
            <person name="Murdoch R.W."/>
            <person name="Higgins S."/>
            <person name="Loffler F."/>
        </authorList>
    </citation>
    <scope>NUCLEOTIDE SEQUENCE</scope>
</reference>
<organism evidence="1">
    <name type="scientific">bioreactor metagenome</name>
    <dbReference type="NCBI Taxonomy" id="1076179"/>
    <lineage>
        <taxon>unclassified sequences</taxon>
        <taxon>metagenomes</taxon>
        <taxon>ecological metagenomes</taxon>
    </lineage>
</organism>
<dbReference type="AlphaFoldDB" id="A0A645I304"/>
<gene>
    <name evidence="1" type="ORF">SDC9_192376</name>
</gene>
<sequence>MRDTVQKRLRKLFLSKNENRIRDTAEAPFKRKMDIKMSEWTSAICTEFRIGGDKIHLLLFHFYPLSMMPHFRAGIEVVIETPEGKFELKIPFGNSEACPCVNLQRQEEGIFFLKHKHSPFRCWKII</sequence>